<dbReference type="GO" id="GO:0016853">
    <property type="term" value="F:isomerase activity"/>
    <property type="evidence" value="ECO:0007669"/>
    <property type="project" value="UniProtKB-KW"/>
</dbReference>
<gene>
    <name evidence="2" type="ORF">HDCHBGLK_00706</name>
</gene>
<dbReference type="Gene3D" id="3.40.50.720">
    <property type="entry name" value="NAD(P)-binding Rossmann-like Domain"/>
    <property type="match status" value="1"/>
</dbReference>
<dbReference type="AlphaFoldDB" id="A0A494WG80"/>
<dbReference type="InterPro" id="IPR036291">
    <property type="entry name" value="NAD(P)-bd_dom_sf"/>
</dbReference>
<dbReference type="GO" id="GO:0005737">
    <property type="term" value="C:cytoplasm"/>
    <property type="evidence" value="ECO:0007669"/>
    <property type="project" value="TreeGrafter"/>
</dbReference>
<dbReference type="Pfam" id="PF01370">
    <property type="entry name" value="Epimerase"/>
    <property type="match status" value="1"/>
</dbReference>
<feature type="domain" description="NAD-dependent epimerase/dehydratase" evidence="1">
    <location>
        <begin position="6"/>
        <end position="229"/>
    </location>
</feature>
<dbReference type="OrthoDB" id="9807212at2"/>
<dbReference type="InterPro" id="IPR051783">
    <property type="entry name" value="NAD(P)-dependent_oxidoreduct"/>
</dbReference>
<dbReference type="Proteomes" id="UP000289664">
    <property type="component" value="Chromosome"/>
</dbReference>
<dbReference type="GeneID" id="62694935"/>
<dbReference type="PANTHER" id="PTHR48079:SF6">
    <property type="entry name" value="NAD(P)-BINDING DOMAIN-CONTAINING PROTEIN-RELATED"/>
    <property type="match status" value="1"/>
</dbReference>
<name>A0A494WG80_CLOS5</name>
<dbReference type="InterPro" id="IPR001509">
    <property type="entry name" value="Epimerase_deHydtase"/>
</dbReference>
<evidence type="ECO:0000313" key="3">
    <source>
        <dbReference type="Proteomes" id="UP000289664"/>
    </source>
</evidence>
<keyword evidence="2" id="KW-0413">Isomerase</keyword>
<reference evidence="2 3" key="1">
    <citation type="journal article" date="2019" name="Appl. Environ. Microbiol.">
        <title>Clostridium scindens ATCC 35704: integration of nutritional requirements, the complete genome sequence, and global transcriptional responses to bile acids.</title>
        <authorList>
            <person name="Devendran S."/>
            <person name="Shrestha R."/>
            <person name="Alves J.M.P."/>
            <person name="Wolf P.G."/>
            <person name="Ly L."/>
            <person name="Hernandez A.G."/>
            <person name="Mendez-Garcia C."/>
            <person name="Inboden A."/>
            <person name="Wiley J."/>
            <person name="Paul O."/>
            <person name="Allen A."/>
            <person name="Springer E."/>
            <person name="Wright C.L."/>
            <person name="Fields C.J."/>
            <person name="Daniel S.L."/>
            <person name="Ridlon J.M."/>
        </authorList>
    </citation>
    <scope>NUCLEOTIDE SEQUENCE [LARGE SCALE GENOMIC DNA]</scope>
    <source>
        <strain evidence="2 3">ATCC 35704</strain>
    </source>
</reference>
<dbReference type="GO" id="GO:0004029">
    <property type="term" value="F:aldehyde dehydrogenase (NAD+) activity"/>
    <property type="evidence" value="ECO:0007669"/>
    <property type="project" value="TreeGrafter"/>
</dbReference>
<proteinExistence type="predicted"/>
<organism evidence="2 3">
    <name type="scientific">Clostridium scindens (strain ATCC 35704 / DSM 5676 / VPI 13733 / 19)</name>
    <dbReference type="NCBI Taxonomy" id="411468"/>
    <lineage>
        <taxon>Bacteria</taxon>
        <taxon>Bacillati</taxon>
        <taxon>Bacillota</taxon>
        <taxon>Clostridia</taxon>
        <taxon>Lachnospirales</taxon>
        <taxon>Lachnospiraceae</taxon>
    </lineage>
</organism>
<dbReference type="EMBL" id="CP036170">
    <property type="protein sequence ID" value="QBF73332.1"/>
    <property type="molecule type" value="Genomic_DNA"/>
</dbReference>
<evidence type="ECO:0000313" key="2">
    <source>
        <dbReference type="EMBL" id="QBF73332.1"/>
    </source>
</evidence>
<dbReference type="KEGG" id="csci:HDCHBGLK_00706"/>
<evidence type="ECO:0000259" key="1">
    <source>
        <dbReference type="Pfam" id="PF01370"/>
    </source>
</evidence>
<protein>
    <submittedName>
        <fullName evidence="2">3 beta-hydroxysteroid dehydrogenase/Delta 5--&gt;4-isomerase</fullName>
    </submittedName>
</protein>
<dbReference type="PANTHER" id="PTHR48079">
    <property type="entry name" value="PROTEIN YEEZ"/>
    <property type="match status" value="1"/>
</dbReference>
<keyword evidence="3" id="KW-1185">Reference proteome</keyword>
<dbReference type="SUPFAM" id="SSF51735">
    <property type="entry name" value="NAD(P)-binding Rossmann-fold domains"/>
    <property type="match status" value="1"/>
</dbReference>
<accession>A0A494WG80</accession>
<sequence length="329" mass="37098">MKKIYIVTGANGHLGNTLIRLLRKQEADIRGLILPGEEIENDGRVRYVEGDVRDIESLRPLFEDLEGKEVYVFHTAGIVDISEKVSPLLYEVNVNGTKNVIALCREFGVRRLVYVSSVHAIPDTDSMSVLKEIKEFSPEKVVGGYARTKAEATQAVLSAVQGGLDAVIVHPSGIIGPYDRSGNHLVQLVNDYLSGRIPVCVKGGYDLVDVRDVAYGCLMAAEKGKSGECYILSNRHYEIQEVLKMVRRIAGGRRIPVIPFWMAHLAAPLMQWHARRRKERPLYTDYSLYALKSNDKFSHDKAVRDLGYQPRDLYETLKDTVRWQKKNRG</sequence>
<dbReference type="RefSeq" id="WP_039909785.1">
    <property type="nucleotide sequence ID" value="NZ_CP036170.1"/>
</dbReference>